<comment type="caution">
    <text evidence="2">The sequence shown here is derived from an EMBL/GenBank/DDBJ whole genome shotgun (WGS) entry which is preliminary data.</text>
</comment>
<keyword evidence="1" id="KW-0812">Transmembrane</keyword>
<dbReference type="EMBL" id="BOPL01000005">
    <property type="protein sequence ID" value="GIK03588.1"/>
    <property type="molecule type" value="Genomic_DNA"/>
</dbReference>
<protein>
    <submittedName>
        <fullName evidence="2">Uncharacterized protein</fullName>
    </submittedName>
</protein>
<keyword evidence="3" id="KW-1185">Reference proteome</keyword>
<sequence>MPPQPPKGSNRHYDPAFEWFDTLLRAGLAFSVLTFLIILFSTSVKLVAFWRRNRLRVHVSKRDSRSRNGIEFGDVPHTTAPFSHGFAPSRADAASVIHHPNPIYRDASRVTDNIAPGTVPWQWRQHQPQEEERL</sequence>
<evidence type="ECO:0000313" key="2">
    <source>
        <dbReference type="EMBL" id="GIK03588.1"/>
    </source>
</evidence>
<evidence type="ECO:0000256" key="1">
    <source>
        <dbReference type="SAM" id="Phobius"/>
    </source>
</evidence>
<dbReference type="GeneID" id="66935642"/>
<accession>A0A9P3BZR2</accession>
<name>A0A9P3BZR2_ASPVI</name>
<keyword evidence="1" id="KW-0472">Membrane</keyword>
<dbReference type="RefSeq" id="XP_043126774.1">
    <property type="nucleotide sequence ID" value="XM_043270839.1"/>
</dbReference>
<keyword evidence="1" id="KW-1133">Transmembrane helix</keyword>
<feature type="transmembrane region" description="Helical" evidence="1">
    <location>
        <begin position="28"/>
        <end position="50"/>
    </location>
</feature>
<reference evidence="2 3" key="1">
    <citation type="submission" date="2021-02" db="EMBL/GenBank/DDBJ databases">
        <title>Pan-genome distribution and transcriptional activeness of fungal secondary metabolism genes in Aspergillus section Fumigati.</title>
        <authorList>
            <person name="Takahashi H."/>
            <person name="Umemura M."/>
            <person name="Ninomiya A."/>
            <person name="Kusuya Y."/>
            <person name="Urayama S."/>
            <person name="Shimizu M."/>
            <person name="Watanabe A."/>
            <person name="Kamei K."/>
            <person name="Yaguchi T."/>
            <person name="Hagiwara D."/>
        </authorList>
    </citation>
    <scope>NUCLEOTIDE SEQUENCE [LARGE SCALE GENOMIC DNA]</scope>
    <source>
        <strain evidence="2 3">IFM 47045</strain>
    </source>
</reference>
<dbReference type="Proteomes" id="UP000710440">
    <property type="component" value="Unassembled WGS sequence"/>
</dbReference>
<dbReference type="AlphaFoldDB" id="A0A9P3BZR2"/>
<organism evidence="2 3">
    <name type="scientific">Aspergillus viridinutans</name>
    <dbReference type="NCBI Taxonomy" id="75553"/>
    <lineage>
        <taxon>Eukaryota</taxon>
        <taxon>Fungi</taxon>
        <taxon>Dikarya</taxon>
        <taxon>Ascomycota</taxon>
        <taxon>Pezizomycotina</taxon>
        <taxon>Eurotiomycetes</taxon>
        <taxon>Eurotiomycetidae</taxon>
        <taxon>Eurotiales</taxon>
        <taxon>Aspergillaceae</taxon>
        <taxon>Aspergillus</taxon>
        <taxon>Aspergillus subgen. Fumigati</taxon>
    </lineage>
</organism>
<gene>
    <name evidence="2" type="ORF">Aspvir_007660</name>
</gene>
<dbReference type="OrthoDB" id="4390769at2759"/>
<evidence type="ECO:0000313" key="3">
    <source>
        <dbReference type="Proteomes" id="UP000710440"/>
    </source>
</evidence>
<proteinExistence type="predicted"/>